<dbReference type="Proteomes" id="UP001165378">
    <property type="component" value="Unassembled WGS sequence"/>
</dbReference>
<comment type="caution">
    <text evidence="12">The sequence shown here is derived from an EMBL/GenBank/DDBJ whole genome shotgun (WGS) entry which is preliminary data.</text>
</comment>
<dbReference type="PANTHER" id="PTHR48090">
    <property type="entry name" value="UNDECAPRENYL-PHOSPHATE 4-DEOXY-4-FORMAMIDO-L-ARABINOSE TRANSFERASE-RELATED"/>
    <property type="match status" value="1"/>
</dbReference>
<name>A0AA41Q1D2_9ACTN</name>
<keyword evidence="5 12" id="KW-0808">Transferase</keyword>
<dbReference type="NCBIfam" id="NF010496">
    <property type="entry name" value="PRK13915.1"/>
    <property type="match status" value="1"/>
</dbReference>
<evidence type="ECO:0000256" key="10">
    <source>
        <dbReference type="ARBA" id="ARBA00048997"/>
    </source>
</evidence>
<dbReference type="EMBL" id="JAKFHA010000011">
    <property type="protein sequence ID" value="MCF2529402.1"/>
    <property type="molecule type" value="Genomic_DNA"/>
</dbReference>
<comment type="catalytic activity">
    <reaction evidence="9">
        <text>(2R)-3-phosphoglycerate + UDP-alpha-D-glucose = (2R)-2-O-(alpha-D-glucopyranosyl)-3-phospho-glycerate + UDP + H(+)</text>
        <dbReference type="Rhea" id="RHEA:31319"/>
        <dbReference type="ChEBI" id="CHEBI:15378"/>
        <dbReference type="ChEBI" id="CHEBI:58223"/>
        <dbReference type="ChEBI" id="CHEBI:58272"/>
        <dbReference type="ChEBI" id="CHEBI:58885"/>
        <dbReference type="ChEBI" id="CHEBI:62600"/>
        <dbReference type="EC" id="2.4.1.266"/>
    </reaction>
    <physiologicalReaction direction="left-to-right" evidence="9">
        <dbReference type="Rhea" id="RHEA:31320"/>
    </physiologicalReaction>
</comment>
<dbReference type="AlphaFoldDB" id="A0AA41Q1D2"/>
<comment type="cofactor">
    <cofactor evidence="1">
        <name>Mn(2+)</name>
        <dbReference type="ChEBI" id="CHEBI:29035"/>
    </cofactor>
</comment>
<dbReference type="InterPro" id="IPR029044">
    <property type="entry name" value="Nucleotide-diphossugar_trans"/>
</dbReference>
<evidence type="ECO:0000256" key="3">
    <source>
        <dbReference type="ARBA" id="ARBA00006739"/>
    </source>
</evidence>
<evidence type="ECO:0000256" key="7">
    <source>
        <dbReference type="ARBA" id="ARBA00039022"/>
    </source>
</evidence>
<evidence type="ECO:0000256" key="4">
    <source>
        <dbReference type="ARBA" id="ARBA00022676"/>
    </source>
</evidence>
<evidence type="ECO:0000313" key="13">
    <source>
        <dbReference type="Proteomes" id="UP001165378"/>
    </source>
</evidence>
<proteinExistence type="inferred from homology"/>
<protein>
    <recommendedName>
        <fullName evidence="8">Glucosyl-3-phosphoglycerate synthase</fullName>
        <ecNumber evidence="7">2.4.1.266</ecNumber>
    </recommendedName>
</protein>
<feature type="domain" description="Glycosyltransferase 2-like" evidence="11">
    <location>
        <begin position="38"/>
        <end position="133"/>
    </location>
</feature>
<evidence type="ECO:0000256" key="1">
    <source>
        <dbReference type="ARBA" id="ARBA00001936"/>
    </source>
</evidence>
<reference evidence="12" key="1">
    <citation type="submission" date="2022-01" db="EMBL/GenBank/DDBJ databases">
        <title>Genome-Based Taxonomic Classification of the Phylum Actinobacteria.</title>
        <authorList>
            <person name="Gao Y."/>
        </authorList>
    </citation>
    <scope>NUCLEOTIDE SEQUENCE</scope>
    <source>
        <strain evidence="12">KLBMP 8922</strain>
    </source>
</reference>
<dbReference type="Gene3D" id="3.90.550.10">
    <property type="entry name" value="Spore Coat Polysaccharide Biosynthesis Protein SpsA, Chain A"/>
    <property type="match status" value="1"/>
</dbReference>
<dbReference type="InterPro" id="IPR001173">
    <property type="entry name" value="Glyco_trans_2-like"/>
</dbReference>
<comment type="similarity">
    <text evidence="3">Belongs to the glycosyltransferase 2 family.</text>
</comment>
<evidence type="ECO:0000313" key="12">
    <source>
        <dbReference type="EMBL" id="MCF2529402.1"/>
    </source>
</evidence>
<dbReference type="SUPFAM" id="SSF53448">
    <property type="entry name" value="Nucleotide-diphospho-sugar transferases"/>
    <property type="match status" value="1"/>
</dbReference>
<evidence type="ECO:0000256" key="9">
    <source>
        <dbReference type="ARBA" id="ARBA00048689"/>
    </source>
</evidence>
<dbReference type="PANTHER" id="PTHR48090:SF10">
    <property type="entry name" value="GLUCOSYL-3-PHOSPHOGLYCERATE SYNTHASE"/>
    <property type="match status" value="1"/>
</dbReference>
<comment type="cofactor">
    <cofactor evidence="2">
        <name>Mg(2+)</name>
        <dbReference type="ChEBI" id="CHEBI:18420"/>
    </cofactor>
</comment>
<gene>
    <name evidence="12" type="ORF">LZ495_19585</name>
</gene>
<dbReference type="RefSeq" id="WP_235053694.1">
    <property type="nucleotide sequence ID" value="NZ_JAKFHA010000011.1"/>
</dbReference>
<organism evidence="12 13">
    <name type="scientific">Yinghuangia soli</name>
    <dbReference type="NCBI Taxonomy" id="2908204"/>
    <lineage>
        <taxon>Bacteria</taxon>
        <taxon>Bacillati</taxon>
        <taxon>Actinomycetota</taxon>
        <taxon>Actinomycetes</taxon>
        <taxon>Kitasatosporales</taxon>
        <taxon>Streptomycetaceae</taxon>
        <taxon>Yinghuangia</taxon>
    </lineage>
</organism>
<comment type="catalytic activity">
    <reaction evidence="10">
        <text>an NDP-alpha-D-glucose + (2R)-3-phosphoglycerate = (2R)-2-O-(alpha-D-glucopyranosyl)-3-phospho-glycerate + a ribonucleoside 5'-diphosphate + H(+)</text>
        <dbReference type="Rhea" id="RHEA:47244"/>
        <dbReference type="ChEBI" id="CHEBI:15378"/>
        <dbReference type="ChEBI" id="CHEBI:57930"/>
        <dbReference type="ChEBI" id="CHEBI:58272"/>
        <dbReference type="ChEBI" id="CHEBI:62600"/>
        <dbReference type="ChEBI" id="CHEBI:76533"/>
        <dbReference type="EC" id="2.4.1.266"/>
    </reaction>
    <physiologicalReaction direction="left-to-right" evidence="10">
        <dbReference type="Rhea" id="RHEA:47245"/>
    </physiologicalReaction>
</comment>
<accession>A0AA41Q1D2</accession>
<evidence type="ECO:0000256" key="5">
    <source>
        <dbReference type="ARBA" id="ARBA00022679"/>
    </source>
</evidence>
<evidence type="ECO:0000256" key="2">
    <source>
        <dbReference type="ARBA" id="ARBA00001946"/>
    </source>
</evidence>
<dbReference type="InterPro" id="IPR050256">
    <property type="entry name" value="Glycosyltransferase_2"/>
</dbReference>
<evidence type="ECO:0000256" key="6">
    <source>
        <dbReference type="ARBA" id="ARBA00022842"/>
    </source>
</evidence>
<sequence>MLPEVSHWLDRRSSTAADWPVPRLVEAKRRLGRAGRVSVVLPALDEEATVGAIVRTVRTELMERYPLVDELVVIDSGSADRTAEVAAEAGARVVHRDDILPRLPALPGKGEVLWRSLLATSGDIVCFIDADLRDFSADFVSGTVGPLLTDPSVQLVKAMYDRPLEIGDIVVPAGGGRVTELVARPLLNMYWPELAGFVQPLGGEYAVRRHLLERLPFPCGYGIETAMLVDALQLVGLDAMAQVDVGVRRHSHQDEARLGRMAGEIWQAVLERLHRDGRVRKGTGTLNTVFAQFERGEDGFQVRSHDVAAHERPPMITIPEYRQRTALAG</sequence>
<evidence type="ECO:0000256" key="8">
    <source>
        <dbReference type="ARBA" id="ARBA00040894"/>
    </source>
</evidence>
<dbReference type="GO" id="GO:0016757">
    <property type="term" value="F:glycosyltransferase activity"/>
    <property type="evidence" value="ECO:0007669"/>
    <property type="project" value="UniProtKB-KW"/>
</dbReference>
<dbReference type="Pfam" id="PF00535">
    <property type="entry name" value="Glycos_transf_2"/>
    <property type="match status" value="1"/>
</dbReference>
<evidence type="ECO:0000259" key="11">
    <source>
        <dbReference type="Pfam" id="PF00535"/>
    </source>
</evidence>
<keyword evidence="13" id="KW-1185">Reference proteome</keyword>
<keyword evidence="4 12" id="KW-0328">Glycosyltransferase</keyword>
<keyword evidence="6" id="KW-0460">Magnesium</keyword>
<dbReference type="EC" id="2.4.1.266" evidence="7"/>